<comment type="caution">
    <text evidence="2">The sequence shown here is derived from an EMBL/GenBank/DDBJ whole genome shotgun (WGS) entry which is preliminary data.</text>
</comment>
<dbReference type="InterPro" id="IPR011059">
    <property type="entry name" value="Metal-dep_hydrolase_composite"/>
</dbReference>
<organism evidence="2 3">
    <name type="scientific">Candidatus Acidiferrum panamense</name>
    <dbReference type="NCBI Taxonomy" id="2741543"/>
    <lineage>
        <taxon>Bacteria</taxon>
        <taxon>Pseudomonadati</taxon>
        <taxon>Acidobacteriota</taxon>
        <taxon>Terriglobia</taxon>
        <taxon>Candidatus Acidiferrales</taxon>
        <taxon>Candidatus Acidiferrum</taxon>
    </lineage>
</organism>
<evidence type="ECO:0000313" key="3">
    <source>
        <dbReference type="Proteomes" id="UP000567293"/>
    </source>
</evidence>
<evidence type="ECO:0000313" key="2">
    <source>
        <dbReference type="EMBL" id="MBA0083713.1"/>
    </source>
</evidence>
<dbReference type="Proteomes" id="UP000567293">
    <property type="component" value="Unassembled WGS sequence"/>
</dbReference>
<keyword evidence="3" id="KW-1185">Reference proteome</keyword>
<dbReference type="InterPro" id="IPR051781">
    <property type="entry name" value="Metallo-dep_Hydrolase"/>
</dbReference>
<proteinExistence type="predicted"/>
<feature type="non-terminal residue" evidence="2">
    <location>
        <position position="137"/>
    </location>
</feature>
<dbReference type="PANTHER" id="PTHR43135:SF3">
    <property type="entry name" value="ALPHA-D-RIBOSE 1-METHYLPHOSPHONATE 5-TRIPHOSPHATE DIPHOSPHATASE"/>
    <property type="match status" value="1"/>
</dbReference>
<dbReference type="GO" id="GO:0016810">
    <property type="term" value="F:hydrolase activity, acting on carbon-nitrogen (but not peptide) bonds"/>
    <property type="evidence" value="ECO:0007669"/>
    <property type="project" value="InterPro"/>
</dbReference>
<dbReference type="AlphaFoldDB" id="A0A7V8SVA6"/>
<sequence length="137" mass="14711">MNLDVRMKRKAALLMLVFLPGAAGQEKAQDRRRFLDPSTPVSDDPRRIPVKPGPSGPDRVLVLRGGRIFDGTGAAAHAGTLVIERNKILKVLPASATAWPTNAEVVDVAGKTILPGLIDLHTHLTYPLTEGDVQHAP</sequence>
<protein>
    <recommendedName>
        <fullName evidence="4">Amidohydrolase</fullName>
    </recommendedName>
</protein>
<dbReference type="SUPFAM" id="SSF51338">
    <property type="entry name" value="Composite domain of metallo-dependent hydrolases"/>
    <property type="match status" value="1"/>
</dbReference>
<gene>
    <name evidence="2" type="ORF">HRJ53_01835</name>
</gene>
<name>A0A7V8SVA6_9BACT</name>
<dbReference type="PANTHER" id="PTHR43135">
    <property type="entry name" value="ALPHA-D-RIBOSE 1-METHYLPHOSPHONATE 5-TRIPHOSPHATE DIPHOSPHATASE"/>
    <property type="match status" value="1"/>
</dbReference>
<evidence type="ECO:0008006" key="4">
    <source>
        <dbReference type="Google" id="ProtNLM"/>
    </source>
</evidence>
<feature type="region of interest" description="Disordered" evidence="1">
    <location>
        <begin position="28"/>
        <end position="56"/>
    </location>
</feature>
<dbReference type="EMBL" id="JACDQQ010000185">
    <property type="protein sequence ID" value="MBA0083713.1"/>
    <property type="molecule type" value="Genomic_DNA"/>
</dbReference>
<dbReference type="Gene3D" id="3.20.20.140">
    <property type="entry name" value="Metal-dependent hydrolases"/>
    <property type="match status" value="1"/>
</dbReference>
<evidence type="ECO:0000256" key="1">
    <source>
        <dbReference type="SAM" id="MobiDB-lite"/>
    </source>
</evidence>
<accession>A0A7V8SVA6</accession>
<reference evidence="2" key="1">
    <citation type="submission" date="2020-06" db="EMBL/GenBank/DDBJ databases">
        <title>Legume-microbial interactions unlock mineral nutrients during tropical forest succession.</title>
        <authorList>
            <person name="Epihov D.Z."/>
        </authorList>
    </citation>
    <scope>NUCLEOTIDE SEQUENCE [LARGE SCALE GENOMIC DNA]</scope>
    <source>
        <strain evidence="2">Pan2503</strain>
    </source>
</reference>
<dbReference type="Gene3D" id="2.30.40.10">
    <property type="entry name" value="Urease, subunit C, domain 1"/>
    <property type="match status" value="1"/>
</dbReference>